<feature type="region of interest" description="Disordered" evidence="7">
    <location>
        <begin position="117"/>
        <end position="161"/>
    </location>
</feature>
<protein>
    <recommendedName>
        <fullName evidence="6">U6 snRNA phosphodiesterase</fullName>
        <ecNumber evidence="6">3.1.4.-</ecNumber>
    </recommendedName>
</protein>
<evidence type="ECO:0000256" key="2">
    <source>
        <dbReference type="ARBA" id="ARBA00022801"/>
    </source>
</evidence>
<evidence type="ECO:0000313" key="9">
    <source>
        <dbReference type="Proteomes" id="UP000735302"/>
    </source>
</evidence>
<keyword evidence="1 6" id="KW-0540">Nuclease</keyword>
<comment type="caution">
    <text evidence="8">The sequence shown here is derived from an EMBL/GenBank/DDBJ whole genome shotgun (WGS) entry which is preliminary data.</text>
</comment>
<dbReference type="GO" id="GO:0034477">
    <property type="term" value="P:U6 snRNA 3'-end processing"/>
    <property type="evidence" value="ECO:0007669"/>
    <property type="project" value="UniProtKB-UniRule"/>
</dbReference>
<dbReference type="EMBL" id="BLXT01001968">
    <property type="protein sequence ID" value="GFN89848.1"/>
    <property type="molecule type" value="Genomic_DNA"/>
</dbReference>
<dbReference type="PANTHER" id="PTHR13522">
    <property type="entry name" value="U6 SNRNA PHOSPHODIESTERASE 1"/>
    <property type="match status" value="1"/>
</dbReference>
<sequence>MNGLVAYSESSDEEDQSTCRTSSCADEKSFARDCVKETCNRLYSDLTSVKCGADEQSSFVFESPGKKSSTGGASDCDASSESYTKPEKGHTTHTPYRNCEDWLSDLIVNNNVSKNTSALGDSSSQKHLGQAAKRSIPGIIQTQDGSELQTKKRKVNGSGVSEGKKLELPVSIQSMYKNSQCVPVDNPALHQNRVRSFPHEQGNWATHVYIPVFHNEHLSRLVLDMTQIFLPLRFEVHPEFHISLSQTVVIRHHWIEPLVESLRDQLQHIPTSICEMADVKLFTNDEKTRTFLCIELSDDDTELLQYVKVVDNCFKDFKLAPYYENPSFHISVGWCLGDVTNAVSREQLSKAKKLLSDFLAVYPDLSMVYAHQICCRSGNKLAVIQLKESSNVTE</sequence>
<accession>A0AAV3Z3H1</accession>
<dbReference type="HAMAP" id="MF_03040">
    <property type="entry name" value="USB1"/>
    <property type="match status" value="1"/>
</dbReference>
<evidence type="ECO:0000256" key="5">
    <source>
        <dbReference type="ARBA" id="ARBA00029300"/>
    </source>
</evidence>
<dbReference type="GO" id="GO:1990838">
    <property type="term" value="F:poly(U)-specific exoribonuclease activity, producing 3' uridine cyclic phosphate ends"/>
    <property type="evidence" value="ECO:0007669"/>
    <property type="project" value="UniProtKB-UniRule"/>
</dbReference>
<comment type="catalytic activity">
    <reaction evidence="5">
        <text>a 3'-end uridylyl-uridine-RNA = a 3'-end 2',3'-cyclophospho-uridine-RNA + uridine</text>
        <dbReference type="Rhea" id="RHEA:46052"/>
        <dbReference type="Rhea" id="RHEA-COMP:17384"/>
        <dbReference type="Rhea" id="RHEA-COMP:17385"/>
        <dbReference type="ChEBI" id="CHEBI:16704"/>
        <dbReference type="ChEBI" id="CHEBI:85643"/>
        <dbReference type="ChEBI" id="CHEBI:85644"/>
    </reaction>
    <physiologicalReaction direction="left-to-right" evidence="5">
        <dbReference type="Rhea" id="RHEA:46053"/>
    </physiologicalReaction>
</comment>
<comment type="function">
    <text evidence="6">Phosphodiesterase responsible for the U6 snRNA 3' end processing. Acts as an exoribonuclease (RNase) responsible for trimming the poly(U) tract of the last nucleotides in the pre-U6 snRNA molecule, leading to the formation of mature U6 snRNA.</text>
</comment>
<reference evidence="8 9" key="1">
    <citation type="journal article" date="2021" name="Elife">
        <title>Chloroplast acquisition without the gene transfer in kleptoplastic sea slugs, Plakobranchus ocellatus.</title>
        <authorList>
            <person name="Maeda T."/>
            <person name="Takahashi S."/>
            <person name="Yoshida T."/>
            <person name="Shimamura S."/>
            <person name="Takaki Y."/>
            <person name="Nagai Y."/>
            <person name="Toyoda A."/>
            <person name="Suzuki Y."/>
            <person name="Arimoto A."/>
            <person name="Ishii H."/>
            <person name="Satoh N."/>
            <person name="Nishiyama T."/>
            <person name="Hasebe M."/>
            <person name="Maruyama T."/>
            <person name="Minagawa J."/>
            <person name="Obokata J."/>
            <person name="Shigenobu S."/>
        </authorList>
    </citation>
    <scope>NUCLEOTIDE SEQUENCE [LARGE SCALE GENOMIC DNA]</scope>
</reference>
<evidence type="ECO:0000256" key="1">
    <source>
        <dbReference type="ARBA" id="ARBA00022722"/>
    </source>
</evidence>
<feature type="region of interest" description="Disordered" evidence="7">
    <location>
        <begin position="61"/>
        <end position="95"/>
    </location>
</feature>
<evidence type="ECO:0000256" key="3">
    <source>
        <dbReference type="ARBA" id="ARBA00023239"/>
    </source>
</evidence>
<dbReference type="GO" id="GO:0016829">
    <property type="term" value="F:lyase activity"/>
    <property type="evidence" value="ECO:0007669"/>
    <property type="project" value="UniProtKB-KW"/>
</dbReference>
<feature type="compositionally biased region" description="Polar residues" evidence="7">
    <location>
        <begin position="61"/>
        <end position="83"/>
    </location>
</feature>
<dbReference type="GO" id="GO:0005634">
    <property type="term" value="C:nucleus"/>
    <property type="evidence" value="ECO:0007669"/>
    <property type="project" value="UniProtKB-SubCell"/>
</dbReference>
<keyword evidence="9" id="KW-1185">Reference proteome</keyword>
<evidence type="ECO:0000256" key="6">
    <source>
        <dbReference type="HAMAP-Rule" id="MF_03040"/>
    </source>
</evidence>
<proteinExistence type="inferred from homology"/>
<keyword evidence="3" id="KW-0456">Lyase</keyword>
<dbReference type="Proteomes" id="UP000735302">
    <property type="component" value="Unassembled WGS sequence"/>
</dbReference>
<keyword evidence="4 6" id="KW-0539">Nucleus</keyword>
<dbReference type="EC" id="3.1.4.-" evidence="6"/>
<evidence type="ECO:0000313" key="8">
    <source>
        <dbReference type="EMBL" id="GFN89848.1"/>
    </source>
</evidence>
<gene>
    <name evidence="8" type="ORF">PoB_001635400</name>
</gene>
<evidence type="ECO:0000256" key="4">
    <source>
        <dbReference type="ARBA" id="ARBA00023242"/>
    </source>
</evidence>
<dbReference type="Pfam" id="PF09749">
    <property type="entry name" value="HVSL"/>
    <property type="match status" value="1"/>
</dbReference>
<feature type="active site" description="Proton donor/acceptor" evidence="6">
    <location>
        <position position="329"/>
    </location>
</feature>
<keyword evidence="2 6" id="KW-0378">Hydrolase</keyword>
<evidence type="ECO:0000256" key="7">
    <source>
        <dbReference type="SAM" id="MobiDB-lite"/>
    </source>
</evidence>
<dbReference type="PANTHER" id="PTHR13522:SF3">
    <property type="entry name" value="U6 SNRNA PHOSPHODIESTERASE 1"/>
    <property type="match status" value="1"/>
</dbReference>
<comment type="similarity">
    <text evidence="6">Belongs to the 2H phosphoesterase superfamily. USB1 family.</text>
</comment>
<name>A0AAV3Z3H1_9GAST</name>
<dbReference type="AlphaFoldDB" id="A0AAV3Z3H1"/>
<dbReference type="InterPro" id="IPR027521">
    <property type="entry name" value="Usb1"/>
</dbReference>
<comment type="subcellular location">
    <subcellularLocation>
        <location evidence="6">Nucleus</location>
    </subcellularLocation>
</comment>
<feature type="compositionally biased region" description="Polar residues" evidence="7">
    <location>
        <begin position="117"/>
        <end position="127"/>
    </location>
</feature>
<dbReference type="Gene3D" id="3.90.1140.10">
    <property type="entry name" value="Cyclic phosphodiesterase"/>
    <property type="match status" value="1"/>
</dbReference>
<feature type="active site" description="Proton donor/acceptor" evidence="6">
    <location>
        <position position="241"/>
    </location>
</feature>
<organism evidence="8 9">
    <name type="scientific">Plakobranchus ocellatus</name>
    <dbReference type="NCBI Taxonomy" id="259542"/>
    <lineage>
        <taxon>Eukaryota</taxon>
        <taxon>Metazoa</taxon>
        <taxon>Spiralia</taxon>
        <taxon>Lophotrochozoa</taxon>
        <taxon>Mollusca</taxon>
        <taxon>Gastropoda</taxon>
        <taxon>Heterobranchia</taxon>
        <taxon>Euthyneura</taxon>
        <taxon>Panpulmonata</taxon>
        <taxon>Sacoglossa</taxon>
        <taxon>Placobranchoidea</taxon>
        <taxon>Plakobranchidae</taxon>
        <taxon>Plakobranchus</taxon>
    </lineage>
</organism>